<feature type="compositionally biased region" description="Basic and acidic residues" evidence="1">
    <location>
        <begin position="41"/>
        <end position="57"/>
    </location>
</feature>
<dbReference type="Pfam" id="PF02515">
    <property type="entry name" value="CoA_transf_3"/>
    <property type="match status" value="1"/>
</dbReference>
<reference evidence="2" key="1">
    <citation type="submission" date="2021-07" db="EMBL/GenBank/DDBJ databases">
        <title>Roseobacter insulae sp. nov., isolated from a tidal flat.</title>
        <authorList>
            <person name="Park S."/>
            <person name="Yoon J.-H."/>
        </authorList>
    </citation>
    <scope>NUCLEOTIDE SEQUENCE</scope>
    <source>
        <strain evidence="2">YSTF-M11</strain>
    </source>
</reference>
<dbReference type="InterPro" id="IPR003673">
    <property type="entry name" value="CoA-Trfase_fam_III"/>
</dbReference>
<feature type="compositionally biased region" description="Polar residues" evidence="1">
    <location>
        <begin position="232"/>
        <end position="241"/>
    </location>
</feature>
<protein>
    <submittedName>
        <fullName evidence="2">CoA transferase</fullName>
    </submittedName>
</protein>
<dbReference type="RefSeq" id="WP_219504458.1">
    <property type="nucleotide sequence ID" value="NZ_JAHXDN010000004.1"/>
</dbReference>
<accession>A0A9X1FWZ5</accession>
<proteinExistence type="predicted"/>
<dbReference type="PANTHER" id="PTHR48207:SF3">
    <property type="entry name" value="SUCCINATE--HYDROXYMETHYLGLUTARATE COA-TRANSFERASE"/>
    <property type="match status" value="1"/>
</dbReference>
<evidence type="ECO:0000313" key="2">
    <source>
        <dbReference type="EMBL" id="MBW4709192.1"/>
    </source>
</evidence>
<dbReference type="PANTHER" id="PTHR48207">
    <property type="entry name" value="SUCCINATE--HYDROXYMETHYLGLUTARATE COA-TRANSFERASE"/>
    <property type="match status" value="1"/>
</dbReference>
<feature type="region of interest" description="Disordered" evidence="1">
    <location>
        <begin position="41"/>
        <end position="62"/>
    </location>
</feature>
<sequence length="403" mass="42349">MPAPLTGIRVIDWTHVLAGPACAYYLGLLGAEVIKLERPGRGDAMRHRGGSDRDRAGNGRSTAFLTQGAGKRSLALDLSTAAGRDVFGRLLKSADVLVENHRPATLERLEATEARTRTLNPRLIHCAMTGYGRNNEMANAPAYDVNIQAISGLMSLTGTGETGPTRTGAPVVDYATALAGALGVLAALLARRTSGKGAFVDVSMLETAFALMGSTVADYRLTGTRPKPRGNAANSRSPSSGTFACKEGHISLGVNEEAQFRALAGALNKEDWLSDPRFAHGTARDRHRAALEAELTAILRSKTAADWEARLMTAGVPCARLRTLPQALELPPAAQRHYAERGAAGFAGLPFLLDGDAGSARNTEPGRVGADTYDILSALGYDDGEIDALIAAGVAECPGSPHK</sequence>
<evidence type="ECO:0000313" key="3">
    <source>
        <dbReference type="Proteomes" id="UP001138661"/>
    </source>
</evidence>
<comment type="caution">
    <text evidence="2">The sequence shown here is derived from an EMBL/GenBank/DDBJ whole genome shotgun (WGS) entry which is preliminary data.</text>
</comment>
<name>A0A9X1FWZ5_9RHOB</name>
<dbReference type="InterPro" id="IPR050483">
    <property type="entry name" value="CoA-transferase_III_domain"/>
</dbReference>
<dbReference type="AlphaFoldDB" id="A0A9X1FWZ5"/>
<dbReference type="GO" id="GO:0008410">
    <property type="term" value="F:CoA-transferase activity"/>
    <property type="evidence" value="ECO:0007669"/>
    <property type="project" value="TreeGrafter"/>
</dbReference>
<evidence type="ECO:0000256" key="1">
    <source>
        <dbReference type="SAM" id="MobiDB-lite"/>
    </source>
</evidence>
<dbReference type="Proteomes" id="UP001138661">
    <property type="component" value="Unassembled WGS sequence"/>
</dbReference>
<gene>
    <name evidence="2" type="ORF">KX928_15475</name>
</gene>
<dbReference type="EMBL" id="JAHXDN010000004">
    <property type="protein sequence ID" value="MBW4709192.1"/>
    <property type="molecule type" value="Genomic_DNA"/>
</dbReference>
<keyword evidence="2" id="KW-0808">Transferase</keyword>
<organism evidence="2 3">
    <name type="scientific">Roseobacter insulae</name>
    <dbReference type="NCBI Taxonomy" id="2859783"/>
    <lineage>
        <taxon>Bacteria</taxon>
        <taxon>Pseudomonadati</taxon>
        <taxon>Pseudomonadota</taxon>
        <taxon>Alphaproteobacteria</taxon>
        <taxon>Rhodobacterales</taxon>
        <taxon>Roseobacteraceae</taxon>
        <taxon>Roseobacter</taxon>
    </lineage>
</organism>
<keyword evidence="3" id="KW-1185">Reference proteome</keyword>
<feature type="region of interest" description="Disordered" evidence="1">
    <location>
        <begin position="222"/>
        <end position="241"/>
    </location>
</feature>